<keyword evidence="1" id="KW-0472">Membrane</keyword>
<gene>
    <name evidence="3" type="ORF">UFOPK3610_01969</name>
</gene>
<organism evidence="3">
    <name type="scientific">freshwater metagenome</name>
    <dbReference type="NCBI Taxonomy" id="449393"/>
    <lineage>
        <taxon>unclassified sequences</taxon>
        <taxon>metagenomes</taxon>
        <taxon>ecological metagenomes</taxon>
    </lineage>
</organism>
<proteinExistence type="predicted"/>
<evidence type="ECO:0000256" key="1">
    <source>
        <dbReference type="SAM" id="Phobius"/>
    </source>
</evidence>
<dbReference type="EMBL" id="CAFBMR010000146">
    <property type="protein sequence ID" value="CAB4931685.1"/>
    <property type="molecule type" value="Genomic_DNA"/>
</dbReference>
<evidence type="ECO:0000259" key="2">
    <source>
        <dbReference type="SMART" id="SM00429"/>
    </source>
</evidence>
<reference evidence="3" key="1">
    <citation type="submission" date="2020-05" db="EMBL/GenBank/DDBJ databases">
        <authorList>
            <person name="Chiriac C."/>
            <person name="Salcher M."/>
            <person name="Ghai R."/>
            <person name="Kavagutti S V."/>
        </authorList>
    </citation>
    <scope>NUCLEOTIDE SEQUENCE</scope>
</reference>
<dbReference type="SUPFAM" id="SSF81296">
    <property type="entry name" value="E set domains"/>
    <property type="match status" value="1"/>
</dbReference>
<name>A0A6J7ILS1_9ZZZZ</name>
<sequence>MWGTRVPPDWYTCRGRERGAELWVNYTGMRTHLTSVAPHATRSAARRMTALAAVTGLALAGLAGLVASPVGASQIGSPDDAFNANVAELPMEELYHLVPLKDGGFVFYDYLENRSDETLRKIDAAGNEVTSFAANVGSIPSTQGLREGPNGEIFTVARTPRKYDSSGHEVLEFASNSGFMGDLAGEVQSMVVTSDGGVVIGGWRKDGQSRFHVVFKKLDSRGVEVTSFETNAKSSFEMKNSDEVADGGPAHMVQLGDGSLLVAGGGNYNVGFEGQLKKFSSAGVEDMTFSANVSDAVQGYYPTALDVLPNGTIIVAVRDYAEEEFFLFTFDSAGNQITTWDEQAVTMENQIPLLQHTAQNHVIFGGYKELRELDSSGDVLEDSFVSDIIPGSIESIDHMYVTPGGDLLVAGEYPTVIKKFFLNEPAPTVSSVAPATGLIAGGTSITITGTNFAAGASLGVTVGGVAATSVRVVSATKITAKTPAHAAGVANIVVTNGDGQTATLSGAFTFTVPADPPPVTVLSGAAAKNAKVVTVASKVSGDFRAAPSINVVVAVGVIPSVKGLPKSSSIKVEVSATFQNRPTTNYQTIGTLRSDANGNLKVTAFKASRAGSLNIRFKTSAGKNYYLKVQVTAR</sequence>
<dbReference type="InterPro" id="IPR014756">
    <property type="entry name" value="Ig_E-set"/>
</dbReference>
<protein>
    <submittedName>
        <fullName evidence="3">Unannotated protein</fullName>
    </submittedName>
</protein>
<dbReference type="SMART" id="SM00429">
    <property type="entry name" value="IPT"/>
    <property type="match status" value="1"/>
</dbReference>
<dbReference type="Gene3D" id="2.60.40.10">
    <property type="entry name" value="Immunoglobulins"/>
    <property type="match status" value="1"/>
</dbReference>
<dbReference type="CDD" id="cd00102">
    <property type="entry name" value="IPT"/>
    <property type="match status" value="1"/>
</dbReference>
<keyword evidence="1" id="KW-0812">Transmembrane</keyword>
<dbReference type="InterPro" id="IPR002909">
    <property type="entry name" value="IPT_dom"/>
</dbReference>
<dbReference type="SUPFAM" id="SSF101898">
    <property type="entry name" value="NHL repeat"/>
    <property type="match status" value="1"/>
</dbReference>
<feature type="transmembrane region" description="Helical" evidence="1">
    <location>
        <begin position="48"/>
        <end position="67"/>
    </location>
</feature>
<dbReference type="AlphaFoldDB" id="A0A6J7ILS1"/>
<feature type="domain" description="IPT/TIG" evidence="2">
    <location>
        <begin position="426"/>
        <end position="511"/>
    </location>
</feature>
<evidence type="ECO:0000313" key="3">
    <source>
        <dbReference type="EMBL" id="CAB4931685.1"/>
    </source>
</evidence>
<keyword evidence="1" id="KW-1133">Transmembrane helix</keyword>
<accession>A0A6J7ILS1</accession>
<dbReference type="InterPro" id="IPR013783">
    <property type="entry name" value="Ig-like_fold"/>
</dbReference>
<dbReference type="Pfam" id="PF01833">
    <property type="entry name" value="TIG"/>
    <property type="match status" value="1"/>
</dbReference>